<reference evidence="1" key="1">
    <citation type="submission" date="2018-05" db="EMBL/GenBank/DDBJ databases">
        <authorList>
            <person name="Lanie J.A."/>
            <person name="Ng W.-L."/>
            <person name="Kazmierczak K.M."/>
            <person name="Andrzejewski T.M."/>
            <person name="Davidsen T.M."/>
            <person name="Wayne K.J."/>
            <person name="Tettelin H."/>
            <person name="Glass J.I."/>
            <person name="Rusch D."/>
            <person name="Podicherti R."/>
            <person name="Tsui H.-C.T."/>
            <person name="Winkler M.E."/>
        </authorList>
    </citation>
    <scope>NUCLEOTIDE SEQUENCE</scope>
</reference>
<sequence length="51" mass="5377">MSTGSLTWKEGKTQVAGADLHIIQGGTGDPILVLHDENGQTVPLRYAESLA</sequence>
<dbReference type="EMBL" id="UINC01113593">
    <property type="protein sequence ID" value="SVC83311.1"/>
    <property type="molecule type" value="Genomic_DNA"/>
</dbReference>
<name>A0A382QGD5_9ZZZZ</name>
<feature type="non-terminal residue" evidence="1">
    <location>
        <position position="51"/>
    </location>
</feature>
<protein>
    <submittedName>
        <fullName evidence="1">Uncharacterized protein</fullName>
    </submittedName>
</protein>
<dbReference type="AlphaFoldDB" id="A0A382QGD5"/>
<organism evidence="1">
    <name type="scientific">marine metagenome</name>
    <dbReference type="NCBI Taxonomy" id="408172"/>
    <lineage>
        <taxon>unclassified sequences</taxon>
        <taxon>metagenomes</taxon>
        <taxon>ecological metagenomes</taxon>
    </lineage>
</organism>
<accession>A0A382QGD5</accession>
<gene>
    <name evidence="1" type="ORF">METZ01_LOCUS336165</name>
</gene>
<proteinExistence type="predicted"/>
<evidence type="ECO:0000313" key="1">
    <source>
        <dbReference type="EMBL" id="SVC83311.1"/>
    </source>
</evidence>